<evidence type="ECO:0000256" key="1">
    <source>
        <dbReference type="ARBA" id="ARBA00022801"/>
    </source>
</evidence>
<dbReference type="InterPro" id="IPR052369">
    <property type="entry name" value="UG_Glycosaminoglycan_Hydrolase"/>
</dbReference>
<dbReference type="InterPro" id="IPR008928">
    <property type="entry name" value="6-hairpin_glycosidase_sf"/>
</dbReference>
<dbReference type="GO" id="GO:0000272">
    <property type="term" value="P:polysaccharide catabolic process"/>
    <property type="evidence" value="ECO:0007669"/>
    <property type="project" value="TreeGrafter"/>
</dbReference>
<dbReference type="Proteomes" id="UP000053317">
    <property type="component" value="Unassembled WGS sequence"/>
</dbReference>
<gene>
    <name evidence="3" type="ORF">UCRPC4_g06877</name>
</gene>
<keyword evidence="1 3" id="KW-0378">Hydrolase</keyword>
<name>A0A0G2DV09_PHACM</name>
<organism evidence="3 4">
    <name type="scientific">Phaeomoniella chlamydospora</name>
    <name type="common">Phaeoacremonium chlamydosporum</name>
    <dbReference type="NCBI Taxonomy" id="158046"/>
    <lineage>
        <taxon>Eukaryota</taxon>
        <taxon>Fungi</taxon>
        <taxon>Dikarya</taxon>
        <taxon>Ascomycota</taxon>
        <taxon>Pezizomycotina</taxon>
        <taxon>Eurotiomycetes</taxon>
        <taxon>Chaetothyriomycetidae</taxon>
        <taxon>Phaeomoniellales</taxon>
        <taxon>Phaeomoniellaceae</taxon>
        <taxon>Phaeomoniella</taxon>
    </lineage>
</organism>
<dbReference type="PANTHER" id="PTHR36845:SF1">
    <property type="entry name" value="HYDROLASE, PUTATIVE (AFU_ORTHOLOGUE AFUA_7G05090)-RELATED"/>
    <property type="match status" value="1"/>
</dbReference>
<dbReference type="Gene3D" id="1.50.10.10">
    <property type="match status" value="1"/>
</dbReference>
<dbReference type="SUPFAM" id="SSF48208">
    <property type="entry name" value="Six-hairpin glycosidases"/>
    <property type="match status" value="1"/>
</dbReference>
<comment type="caution">
    <text evidence="3">The sequence shown here is derived from an EMBL/GenBank/DDBJ whole genome shotgun (WGS) entry which is preliminary data.</text>
</comment>
<evidence type="ECO:0000313" key="3">
    <source>
        <dbReference type="EMBL" id="KKY14016.1"/>
    </source>
</evidence>
<evidence type="ECO:0000313" key="4">
    <source>
        <dbReference type="Proteomes" id="UP000053317"/>
    </source>
</evidence>
<reference evidence="3 4" key="2">
    <citation type="submission" date="2015-05" db="EMBL/GenBank/DDBJ databases">
        <authorList>
            <person name="Morales-Cruz A."/>
            <person name="Amrine K.C."/>
            <person name="Cantu D."/>
        </authorList>
    </citation>
    <scope>NUCLEOTIDE SEQUENCE [LARGE SCALE GENOMIC DNA]</scope>
    <source>
        <strain evidence="3">UCRPC4</strain>
    </source>
</reference>
<dbReference type="EMBL" id="LCWF01000241">
    <property type="protein sequence ID" value="KKY14016.1"/>
    <property type="molecule type" value="Genomic_DNA"/>
</dbReference>
<protein>
    <submittedName>
        <fullName evidence="3">Putative glucuronyl hydrolase</fullName>
    </submittedName>
</protein>
<dbReference type="AlphaFoldDB" id="A0A0G2DV09"/>
<evidence type="ECO:0000256" key="2">
    <source>
        <dbReference type="ARBA" id="ARBA00038358"/>
    </source>
</evidence>
<keyword evidence="4" id="KW-1185">Reference proteome</keyword>
<dbReference type="InterPro" id="IPR012341">
    <property type="entry name" value="6hp_glycosidase-like_sf"/>
</dbReference>
<reference evidence="3 4" key="1">
    <citation type="submission" date="2015-05" db="EMBL/GenBank/DDBJ databases">
        <title>Distinctive expansion of gene families associated with plant cell wall degradation and secondary metabolism in the genomes of grapevine trunk pathogens.</title>
        <authorList>
            <person name="Lawrence D.P."/>
            <person name="Travadon R."/>
            <person name="Rolshausen P.E."/>
            <person name="Baumgartner K."/>
        </authorList>
    </citation>
    <scope>NUCLEOTIDE SEQUENCE [LARGE SCALE GENOMIC DNA]</scope>
    <source>
        <strain evidence="3">UCRPC4</strain>
    </source>
</reference>
<comment type="similarity">
    <text evidence="2">Belongs to the glycosyl hydrolase 88 family.</text>
</comment>
<dbReference type="OrthoDB" id="2317065at2759"/>
<sequence length="463" mass="52394">MAVSIEELTTVSDQAEATERLNTTSNGDRSAMLPRKLDAVTIPAASELGNTQIPELKHLYSSEVVATIWKVALKKLDDFEPPTSFPEYTRPDGTTYIESPADFWTSGFFPGSLYLLLERQRKWPQAFSNGNQKKGQPHPLKLEYACRWWTERLHIQATATNTHDLGFLIQPWAQLGFELDSAENCLKSLITAAYSLASRFDSKVGCIRSWDTCYTKRYKYDDPSKDFLVIIDNMMNLDILYYVSKLNGDPRLEYIATSHAVATISAHIRDDDSTFHVVNFDQTTGQVKERFTNQGYSHDSCWSRGQAWGIAGFAQAYGWTKDERFLATSKRLADYFIAHLPDDFVPYWDFSAPLPGPRDTSAAMVAAYGLILLYEAESNSTRYLDAALRIIEAVIKKYCSANAIETEDLGIEMAETNDHETILLNATINNYEHAPKRYADHGLVYADYYFLLVGNKLLKMGLM</sequence>
<dbReference type="PANTHER" id="PTHR36845">
    <property type="entry name" value="HYDROLASE, PUTATIVE (AFU_ORTHOLOGUE AFUA_7G05090)-RELATED"/>
    <property type="match status" value="1"/>
</dbReference>
<proteinExistence type="inferred from homology"/>
<dbReference type="GO" id="GO:0052757">
    <property type="term" value="F:chondroitin hydrolase activity"/>
    <property type="evidence" value="ECO:0007669"/>
    <property type="project" value="TreeGrafter"/>
</dbReference>
<accession>A0A0G2DV09</accession>